<dbReference type="PANTHER" id="PTHR46124:SF2">
    <property type="entry name" value="D-AMINOACYL-TRNA DEACYLASE"/>
    <property type="match status" value="1"/>
</dbReference>
<dbReference type="GO" id="GO:0016788">
    <property type="term" value="F:hydrolase activity, acting on ester bonds"/>
    <property type="evidence" value="ECO:0007669"/>
    <property type="project" value="InterPro"/>
</dbReference>
<dbReference type="InterPro" id="IPR018228">
    <property type="entry name" value="DNase_TatD-rel_CS"/>
</dbReference>
<feature type="binding site" evidence="4">
    <location>
        <position position="128"/>
    </location>
    <ligand>
        <name>a divalent metal cation</name>
        <dbReference type="ChEBI" id="CHEBI:60240"/>
        <label>2</label>
    </ligand>
</feature>
<keyword evidence="2 4" id="KW-0479">Metal-binding</keyword>
<evidence type="ECO:0000256" key="2">
    <source>
        <dbReference type="ARBA" id="ARBA00022723"/>
    </source>
</evidence>
<dbReference type="GO" id="GO:0005829">
    <property type="term" value="C:cytosol"/>
    <property type="evidence" value="ECO:0007669"/>
    <property type="project" value="TreeGrafter"/>
</dbReference>
<comment type="caution">
    <text evidence="5">The sequence shown here is derived from an EMBL/GenBank/DDBJ whole genome shotgun (WGS) entry which is preliminary data.</text>
</comment>
<reference evidence="5" key="1">
    <citation type="submission" date="2020-10" db="EMBL/GenBank/DDBJ databases">
        <title>Genome sequence of the unusual species of purple photosynthetic bacteria, Phaeovibrio sulfidiphilus DSM 23193, type strain.</title>
        <authorList>
            <person name="Kyndt J.A."/>
            <person name="Meyer T.E."/>
        </authorList>
    </citation>
    <scope>NUCLEOTIDE SEQUENCE</scope>
    <source>
        <strain evidence="5">DSM 23193</strain>
    </source>
</reference>
<feature type="binding site" evidence="4">
    <location>
        <position position="8"/>
    </location>
    <ligand>
        <name>a divalent metal cation</name>
        <dbReference type="ChEBI" id="CHEBI:60240"/>
        <label>1</label>
    </ligand>
</feature>
<dbReference type="PROSITE" id="PS01137">
    <property type="entry name" value="TATD_1"/>
    <property type="match status" value="1"/>
</dbReference>
<accession>A0A8J6YJR1</accession>
<dbReference type="SUPFAM" id="SSF51556">
    <property type="entry name" value="Metallo-dependent hydrolases"/>
    <property type="match status" value="1"/>
</dbReference>
<dbReference type="Gene3D" id="3.20.20.140">
    <property type="entry name" value="Metal-dependent hydrolases"/>
    <property type="match status" value="1"/>
</dbReference>
<organism evidence="5 6">
    <name type="scientific">Phaeovibrio sulfidiphilus</name>
    <dbReference type="NCBI Taxonomy" id="1220600"/>
    <lineage>
        <taxon>Bacteria</taxon>
        <taxon>Pseudomonadati</taxon>
        <taxon>Pseudomonadota</taxon>
        <taxon>Alphaproteobacteria</taxon>
        <taxon>Rhodospirillales</taxon>
        <taxon>Rhodospirillaceae</taxon>
        <taxon>Phaeovibrio</taxon>
    </lineage>
</organism>
<feature type="binding site" evidence="4">
    <location>
        <position position="6"/>
    </location>
    <ligand>
        <name>a divalent metal cation</name>
        <dbReference type="ChEBI" id="CHEBI:60240"/>
        <label>1</label>
    </ligand>
</feature>
<dbReference type="InterPro" id="IPR032466">
    <property type="entry name" value="Metal_Hydrolase"/>
</dbReference>
<name>A0A8J6YJR1_9PROT</name>
<dbReference type="RefSeq" id="WP_192534663.1">
    <property type="nucleotide sequence ID" value="NZ_JACZHT010000006.1"/>
</dbReference>
<dbReference type="Proteomes" id="UP000631034">
    <property type="component" value="Unassembled WGS sequence"/>
</dbReference>
<dbReference type="CDD" id="cd01310">
    <property type="entry name" value="TatD_DNAse"/>
    <property type="match status" value="1"/>
</dbReference>
<evidence type="ECO:0000256" key="4">
    <source>
        <dbReference type="PIRSR" id="PIRSR005902-1"/>
    </source>
</evidence>
<dbReference type="NCBIfam" id="TIGR00010">
    <property type="entry name" value="YchF/TatD family DNA exonuclease"/>
    <property type="match status" value="1"/>
</dbReference>
<dbReference type="PIRSF" id="PIRSF005902">
    <property type="entry name" value="DNase_TatD"/>
    <property type="match status" value="1"/>
</dbReference>
<dbReference type="GO" id="GO:0004536">
    <property type="term" value="F:DNA nuclease activity"/>
    <property type="evidence" value="ECO:0007669"/>
    <property type="project" value="InterPro"/>
</dbReference>
<gene>
    <name evidence="5" type="ORF">IHV25_08345</name>
</gene>
<comment type="similarity">
    <text evidence="1">Belongs to the metallo-dependent hydrolases superfamily. TatD-type hydrolase family.</text>
</comment>
<dbReference type="InterPro" id="IPR015991">
    <property type="entry name" value="TatD/YcfH-like"/>
</dbReference>
<feature type="binding site" evidence="4">
    <location>
        <position position="154"/>
    </location>
    <ligand>
        <name>a divalent metal cation</name>
        <dbReference type="ChEBI" id="CHEBI:60240"/>
        <label>2</label>
    </ligand>
</feature>
<keyword evidence="3 5" id="KW-0378">Hydrolase</keyword>
<evidence type="ECO:0000313" key="5">
    <source>
        <dbReference type="EMBL" id="MBE1237656.1"/>
    </source>
</evidence>
<proteinExistence type="inferred from homology"/>
<protein>
    <submittedName>
        <fullName evidence="5">TatD family hydrolase</fullName>
    </submittedName>
</protein>
<dbReference type="InterPro" id="IPR001130">
    <property type="entry name" value="TatD-like"/>
</dbReference>
<sequence>MLVDTHCHLDFPPFVEDLDSVISRAAAVGVRSMVTIGVTLDRHPGNLAVAERFDDVWCTVGIHPNEADTAPEVTVDTLIRLADHPKVIGFGETGLDYFHKRAPKEVQEHLFRVHIAAARETGLPLSIHSRDAIQDTADILREEYEKGPFKAVLHCFGGSPLLAEVGMELGLLFSIAGVVTFPNARSLHEIIPSVPLDRLVVETDAPYLTPVPHRGERNEPAYAAFTAARVATLKGVDMEEFRRASTDNFFRLFTKARRPRTAGH</sequence>
<evidence type="ECO:0000313" key="6">
    <source>
        <dbReference type="Proteomes" id="UP000631034"/>
    </source>
</evidence>
<dbReference type="FunFam" id="3.20.20.140:FF:000005">
    <property type="entry name" value="TatD family hydrolase"/>
    <property type="match status" value="1"/>
</dbReference>
<evidence type="ECO:0000256" key="3">
    <source>
        <dbReference type="ARBA" id="ARBA00022801"/>
    </source>
</evidence>
<dbReference type="PANTHER" id="PTHR46124">
    <property type="entry name" value="D-AMINOACYL-TRNA DEACYLASE"/>
    <property type="match status" value="1"/>
</dbReference>
<keyword evidence="6" id="KW-1185">Reference proteome</keyword>
<evidence type="ECO:0000256" key="1">
    <source>
        <dbReference type="ARBA" id="ARBA00009275"/>
    </source>
</evidence>
<dbReference type="GO" id="GO:0046872">
    <property type="term" value="F:metal ion binding"/>
    <property type="evidence" value="ECO:0007669"/>
    <property type="project" value="UniProtKB-KW"/>
</dbReference>
<feature type="binding site" evidence="4">
    <location>
        <position position="92"/>
    </location>
    <ligand>
        <name>a divalent metal cation</name>
        <dbReference type="ChEBI" id="CHEBI:60240"/>
        <label>1</label>
    </ligand>
</feature>
<feature type="binding site" evidence="4">
    <location>
        <position position="204"/>
    </location>
    <ligand>
        <name>a divalent metal cation</name>
        <dbReference type="ChEBI" id="CHEBI:60240"/>
        <label>1</label>
    </ligand>
</feature>
<dbReference type="EMBL" id="JACZHT010000006">
    <property type="protein sequence ID" value="MBE1237656.1"/>
    <property type="molecule type" value="Genomic_DNA"/>
</dbReference>
<dbReference type="Pfam" id="PF01026">
    <property type="entry name" value="TatD_DNase"/>
    <property type="match status" value="1"/>
</dbReference>
<dbReference type="AlphaFoldDB" id="A0A8J6YJR1"/>